<dbReference type="AlphaFoldDB" id="A0A3R5QUF0"/>
<dbReference type="PROSITE" id="PS50111">
    <property type="entry name" value="CHEMOTAXIS_TRANSDUC_2"/>
    <property type="match status" value="1"/>
</dbReference>
<dbReference type="EMBL" id="CP025746">
    <property type="protein sequence ID" value="QAA32609.1"/>
    <property type="molecule type" value="Genomic_DNA"/>
</dbReference>
<protein>
    <submittedName>
        <fullName evidence="7">Methyl-accepting chemotaxis protein</fullName>
    </submittedName>
</protein>
<dbReference type="InterPro" id="IPR029151">
    <property type="entry name" value="Sensor-like_sf"/>
</dbReference>
<evidence type="ECO:0000256" key="2">
    <source>
        <dbReference type="ARBA" id="ARBA00029447"/>
    </source>
</evidence>
<evidence type="ECO:0000313" key="7">
    <source>
        <dbReference type="EMBL" id="QAA32609.1"/>
    </source>
</evidence>
<dbReference type="Pfam" id="PF00015">
    <property type="entry name" value="MCPsignal"/>
    <property type="match status" value="1"/>
</dbReference>
<dbReference type="KEGG" id="cmah:C1I91_13715"/>
<dbReference type="SMART" id="SM00304">
    <property type="entry name" value="HAMP"/>
    <property type="match status" value="1"/>
</dbReference>
<dbReference type="SUPFAM" id="SSF103190">
    <property type="entry name" value="Sensory domain-like"/>
    <property type="match status" value="1"/>
</dbReference>
<dbReference type="CDD" id="cd06225">
    <property type="entry name" value="HAMP"/>
    <property type="match status" value="1"/>
</dbReference>
<dbReference type="PANTHER" id="PTHR32089:SF112">
    <property type="entry name" value="LYSOZYME-LIKE PROTEIN-RELATED"/>
    <property type="match status" value="1"/>
</dbReference>
<keyword evidence="4" id="KW-1133">Transmembrane helix</keyword>
<dbReference type="SUPFAM" id="SSF58104">
    <property type="entry name" value="Methyl-accepting chemotaxis protein (MCP) signaling domain"/>
    <property type="match status" value="1"/>
</dbReference>
<dbReference type="InterPro" id="IPR003660">
    <property type="entry name" value="HAMP_dom"/>
</dbReference>
<keyword evidence="1 3" id="KW-0807">Transducer</keyword>
<dbReference type="RefSeq" id="WP_128213396.1">
    <property type="nucleotide sequence ID" value="NZ_CP025746.1"/>
</dbReference>
<reference evidence="7 8" key="1">
    <citation type="submission" date="2018-01" db="EMBL/GenBank/DDBJ databases">
        <title>Genome Sequencing and Assembly of Anaerobacter polyendosporus strain CT4.</title>
        <authorList>
            <person name="Tachaapaikoon C."/>
            <person name="Sutheeworapong S."/>
            <person name="Jenjaroenpun P."/>
            <person name="Wongsurawat T."/>
            <person name="Nookeaw I."/>
            <person name="Cheawchanlertfa P."/>
            <person name="Kosugi A."/>
            <person name="Cheevadhanarak S."/>
            <person name="Ratanakhanokchai K."/>
        </authorList>
    </citation>
    <scope>NUCLEOTIDE SEQUENCE [LARGE SCALE GENOMIC DNA]</scope>
    <source>
        <strain evidence="7 8">CT4</strain>
    </source>
</reference>
<feature type="transmembrane region" description="Helical" evidence="4">
    <location>
        <begin position="12"/>
        <end position="32"/>
    </location>
</feature>
<proteinExistence type="inferred from homology"/>
<comment type="similarity">
    <text evidence="2">Belongs to the methyl-accepting chemotaxis (MCP) protein family.</text>
</comment>
<name>A0A3R5QUF0_9CLOT</name>
<dbReference type="Gene3D" id="1.10.287.950">
    <property type="entry name" value="Methyl-accepting chemotaxis protein"/>
    <property type="match status" value="1"/>
</dbReference>
<keyword evidence="4" id="KW-0812">Transmembrane</keyword>
<dbReference type="SMART" id="SM00283">
    <property type="entry name" value="MA"/>
    <property type="match status" value="1"/>
</dbReference>
<evidence type="ECO:0000259" key="6">
    <source>
        <dbReference type="PROSITE" id="PS50885"/>
    </source>
</evidence>
<dbReference type="PANTHER" id="PTHR32089">
    <property type="entry name" value="METHYL-ACCEPTING CHEMOTAXIS PROTEIN MCPB"/>
    <property type="match status" value="1"/>
</dbReference>
<dbReference type="Gene3D" id="6.10.340.10">
    <property type="match status" value="1"/>
</dbReference>
<sequence length="680" mass="74131">MKIKSLRIRTLVSILPVTVVLLSILSLSSYFVSKNIISKEIDSKINNKMDELSLSISDRINANARVAESLARTAEISSNTISTDQYANLVKRYASINEDTLGTGIWFEANKYKNELKYYGPYAYKDGDKVVYTEDYMKEDYNYPSQPWYSNAKSTKSAVIWTPPYYDENTKLTMATAAAPFYDSEGKFMGATTADIELTNLQKIVNDINLGGTSKAFLLTKDGTYIAGVAAEKVMKSKISEDSKFSAISSNILSGNSGHDKYSNGNEKRIVYYEPVQGTDWVVGITVSNSEMYKSLQSLLNLLVIISIILIALIIISIVFFSNYLTNSIGKVTKLTSIISSGDMTHNIEVRSEDELGKMSKDLNNMTENLREVFGNILNSLDNIVGTSEELTASSEETHTSAEQVTNIVIDMSSKAQELAKNTEEISNVAEYINEGIVNISENVISTSKLSSEATDRAKSGEQVINDVIKHMGQISDQVSESAKIVNNLGEKSNKIDSIVSLINEISEQTNLLALNAAIEAARAGEQGKGFAVVADEVRKLAEQSGNASGEISKLIMEIQKEIAEAMIAMSSGNSAVDRGKDMIDNAGKSFNYIVNSIENVSKQMSAIVDVIGGIKESSQAMINAAENVSEVSRSNSNSIKDVASSSEDQIVQMQQVAEAAEALTGIVIELQSSISKFKI</sequence>
<feature type="domain" description="Methyl-accepting transducer" evidence="5">
    <location>
        <begin position="394"/>
        <end position="651"/>
    </location>
</feature>
<organism evidence="7 8">
    <name type="scientific">Clostridium manihotivorum</name>
    <dbReference type="NCBI Taxonomy" id="2320868"/>
    <lineage>
        <taxon>Bacteria</taxon>
        <taxon>Bacillati</taxon>
        <taxon>Bacillota</taxon>
        <taxon>Clostridia</taxon>
        <taxon>Eubacteriales</taxon>
        <taxon>Clostridiaceae</taxon>
        <taxon>Clostridium</taxon>
    </lineage>
</organism>
<evidence type="ECO:0000256" key="3">
    <source>
        <dbReference type="PROSITE-ProRule" id="PRU00284"/>
    </source>
</evidence>
<dbReference type="InterPro" id="IPR004089">
    <property type="entry name" value="MCPsignal_dom"/>
</dbReference>
<evidence type="ECO:0000259" key="5">
    <source>
        <dbReference type="PROSITE" id="PS50111"/>
    </source>
</evidence>
<dbReference type="PROSITE" id="PS50885">
    <property type="entry name" value="HAMP"/>
    <property type="match status" value="1"/>
</dbReference>
<dbReference type="OrthoDB" id="9760371at2"/>
<gene>
    <name evidence="7" type="ORF">C1I91_13715</name>
</gene>
<feature type="domain" description="HAMP" evidence="6">
    <location>
        <begin position="323"/>
        <end position="375"/>
    </location>
</feature>
<feature type="transmembrane region" description="Helical" evidence="4">
    <location>
        <begin position="299"/>
        <end position="321"/>
    </location>
</feature>
<dbReference type="Proteomes" id="UP000286268">
    <property type="component" value="Chromosome"/>
</dbReference>
<dbReference type="CDD" id="cd11386">
    <property type="entry name" value="MCP_signal"/>
    <property type="match status" value="1"/>
</dbReference>
<dbReference type="Gene3D" id="3.30.450.20">
    <property type="entry name" value="PAS domain"/>
    <property type="match status" value="2"/>
</dbReference>
<dbReference type="CDD" id="cd12913">
    <property type="entry name" value="PDC1_MCP_like"/>
    <property type="match status" value="1"/>
</dbReference>
<accession>A0A3R5QUF0</accession>
<keyword evidence="8" id="KW-1185">Reference proteome</keyword>
<dbReference type="Pfam" id="PF00672">
    <property type="entry name" value="HAMP"/>
    <property type="match status" value="1"/>
</dbReference>
<evidence type="ECO:0000313" key="8">
    <source>
        <dbReference type="Proteomes" id="UP000286268"/>
    </source>
</evidence>
<dbReference type="GO" id="GO:0016020">
    <property type="term" value="C:membrane"/>
    <property type="evidence" value="ECO:0007669"/>
    <property type="project" value="InterPro"/>
</dbReference>
<evidence type="ECO:0000256" key="4">
    <source>
        <dbReference type="SAM" id="Phobius"/>
    </source>
</evidence>
<keyword evidence="4" id="KW-0472">Membrane</keyword>
<dbReference type="Pfam" id="PF22673">
    <property type="entry name" value="MCP-like_PDC_1"/>
    <property type="match status" value="1"/>
</dbReference>
<dbReference type="GO" id="GO:0007165">
    <property type="term" value="P:signal transduction"/>
    <property type="evidence" value="ECO:0007669"/>
    <property type="project" value="UniProtKB-KW"/>
</dbReference>
<dbReference type="CDD" id="cd12912">
    <property type="entry name" value="PDC2_MCP_like"/>
    <property type="match status" value="1"/>
</dbReference>
<evidence type="ECO:0000256" key="1">
    <source>
        <dbReference type="ARBA" id="ARBA00023224"/>
    </source>
</evidence>